<reference evidence="2 3" key="1">
    <citation type="submission" date="2017-07" db="EMBL/GenBank/DDBJ databases">
        <authorList>
            <person name="Sun Z.S."/>
            <person name="Albrecht U."/>
            <person name="Echele G."/>
            <person name="Lee C.C."/>
        </authorList>
    </citation>
    <scope>NUCLEOTIDE SEQUENCE [LARGE SCALE GENOMIC DNA]</scope>
    <source>
        <strain evidence="3">type strain: KCTC 22618</strain>
    </source>
</reference>
<keyword evidence="3" id="KW-1185">Reference proteome</keyword>
<gene>
    <name evidence="2" type="ORF">TJEJU_2887</name>
</gene>
<dbReference type="OrthoDB" id="5638848at2"/>
<dbReference type="Pfam" id="PF13521">
    <property type="entry name" value="AAA_28"/>
    <property type="match status" value="1"/>
</dbReference>
<evidence type="ECO:0000259" key="1">
    <source>
        <dbReference type="Pfam" id="PF13521"/>
    </source>
</evidence>
<dbReference type="KEGG" id="tje:TJEJU_2887"/>
<dbReference type="AlphaFoldDB" id="A0A238UC41"/>
<proteinExistence type="predicted"/>
<dbReference type="SUPFAM" id="SSF52540">
    <property type="entry name" value="P-loop containing nucleoside triphosphate hydrolases"/>
    <property type="match status" value="1"/>
</dbReference>
<dbReference type="Gene3D" id="3.40.50.300">
    <property type="entry name" value="P-loop containing nucleotide triphosphate hydrolases"/>
    <property type="match status" value="1"/>
</dbReference>
<evidence type="ECO:0000313" key="3">
    <source>
        <dbReference type="Proteomes" id="UP000215214"/>
    </source>
</evidence>
<accession>A0A238UC41</accession>
<name>A0A238UC41_9FLAO</name>
<dbReference type="EMBL" id="LT899436">
    <property type="protein sequence ID" value="SNR16556.1"/>
    <property type="molecule type" value="Genomic_DNA"/>
</dbReference>
<dbReference type="RefSeq" id="WP_095073199.1">
    <property type="nucleotide sequence ID" value="NZ_LT899436.1"/>
</dbReference>
<evidence type="ECO:0000313" key="2">
    <source>
        <dbReference type="EMBL" id="SNR16556.1"/>
    </source>
</evidence>
<dbReference type="InterPro" id="IPR027417">
    <property type="entry name" value="P-loop_NTPase"/>
</dbReference>
<protein>
    <recommendedName>
        <fullName evidence="1">NadR/Ttd14 AAA domain-containing protein</fullName>
    </recommendedName>
</protein>
<organism evidence="2 3">
    <name type="scientific">Tenacibaculum jejuense</name>
    <dbReference type="NCBI Taxonomy" id="584609"/>
    <lineage>
        <taxon>Bacteria</taxon>
        <taxon>Pseudomonadati</taxon>
        <taxon>Bacteroidota</taxon>
        <taxon>Flavobacteriia</taxon>
        <taxon>Flavobacteriales</taxon>
        <taxon>Flavobacteriaceae</taxon>
        <taxon>Tenacibaculum</taxon>
    </lineage>
</organism>
<dbReference type="InterPro" id="IPR038727">
    <property type="entry name" value="NadR/Ttd14_AAA_dom"/>
</dbReference>
<feature type="domain" description="NadR/Ttd14 AAA" evidence="1">
    <location>
        <begin position="3"/>
        <end position="165"/>
    </location>
</feature>
<dbReference type="Proteomes" id="UP000215214">
    <property type="component" value="Chromosome TJEJU"/>
</dbReference>
<sequence>MKRYIITGAPSTGKTTLINSLQENGHTVFEEVSRRIIISEQQKNSNKTPWEDVSGFTKLVHQQTIKELHTPIHQHAFVDRGLADNIAYLQLKKQPVSDEFLDFDYQKFYHKTVFFCPLWKEIYTQDEQRLQSFEEAKQLQNLLLNTYNDLGFTILEIPKTTVSERLHFINTSLK</sequence>